<accession>A0A074KXJ5</accession>
<dbReference type="eggNOG" id="ENOG502Z941">
    <property type="taxonomic scope" value="Bacteria"/>
</dbReference>
<name>A0A074KXJ5_9BACT</name>
<comment type="caution">
    <text evidence="1">The sequence shown here is derived from an EMBL/GenBank/DDBJ whole genome shotgun (WGS) entry which is preliminary data.</text>
</comment>
<dbReference type="Proteomes" id="UP000027821">
    <property type="component" value="Unassembled WGS sequence"/>
</dbReference>
<protein>
    <submittedName>
        <fullName evidence="1">Uncharacterized protein</fullName>
    </submittedName>
</protein>
<sequence length="280" mass="33390">MFFARAKNHIQMNLDDLPKHNLEKEYLEHPVFEQLKELIDFYEALSDTTMGFISQGTKAIFNLDTYVFTSISGTLESIKNILHSGRLNDSYALLRKYYDSTIINIYTNLYLNDHFSIDNFIVKHIENWRSGNETIPEFRVISRYIKNSDKLKPITDLLQKDELYKVIRERCNDHTHYNFYHNLLLNDNQIRLKGRVKAINHFQSDLIAIFVQHFSYLFYLNDQYMRSSDYVDYLDMGMTPEEDSQYWVASFIQKAFDNFLKVYRPDIADELKAKTSMWLK</sequence>
<gene>
    <name evidence="1" type="ORF">EL17_15070</name>
</gene>
<evidence type="ECO:0000313" key="2">
    <source>
        <dbReference type="Proteomes" id="UP000027821"/>
    </source>
</evidence>
<dbReference type="AlphaFoldDB" id="A0A074KXJ5"/>
<proteinExistence type="predicted"/>
<organism evidence="1 2">
    <name type="scientific">Anditalea andensis</name>
    <dbReference type="NCBI Taxonomy" id="1048983"/>
    <lineage>
        <taxon>Bacteria</taxon>
        <taxon>Pseudomonadati</taxon>
        <taxon>Bacteroidota</taxon>
        <taxon>Cytophagia</taxon>
        <taxon>Cytophagales</taxon>
        <taxon>Cytophagaceae</taxon>
        <taxon>Anditalea</taxon>
    </lineage>
</organism>
<reference evidence="1 2" key="1">
    <citation type="submission" date="2014-04" db="EMBL/GenBank/DDBJ databases">
        <title>Characterization and application of a salt tolerant electro-active bacterium.</title>
        <authorList>
            <person name="Yang L."/>
            <person name="Wei S."/>
            <person name="Tay Q.X.M."/>
        </authorList>
    </citation>
    <scope>NUCLEOTIDE SEQUENCE [LARGE SCALE GENOMIC DNA]</scope>
    <source>
        <strain evidence="1 2">LY1</strain>
    </source>
</reference>
<evidence type="ECO:0000313" key="1">
    <source>
        <dbReference type="EMBL" id="KEO72940.1"/>
    </source>
</evidence>
<dbReference type="EMBL" id="JMIH01000023">
    <property type="protein sequence ID" value="KEO72940.1"/>
    <property type="molecule type" value="Genomic_DNA"/>
</dbReference>
<keyword evidence="2" id="KW-1185">Reference proteome</keyword>